<keyword evidence="3" id="KW-1185">Reference proteome</keyword>
<dbReference type="InterPro" id="IPR000835">
    <property type="entry name" value="HTH_MarR-typ"/>
</dbReference>
<dbReference type="Gene3D" id="1.10.10.10">
    <property type="entry name" value="Winged helix-like DNA-binding domain superfamily/Winged helix DNA-binding domain"/>
    <property type="match status" value="1"/>
</dbReference>
<dbReference type="AlphaFoldDB" id="A0AAE3AM29"/>
<proteinExistence type="predicted"/>
<dbReference type="Pfam" id="PF12802">
    <property type="entry name" value="MarR_2"/>
    <property type="match status" value="1"/>
</dbReference>
<feature type="domain" description="HTH marR-type" evidence="1">
    <location>
        <begin position="3"/>
        <end position="142"/>
    </location>
</feature>
<dbReference type="InterPro" id="IPR036390">
    <property type="entry name" value="WH_DNA-bd_sf"/>
</dbReference>
<sequence>MERYAFFRQLGKAVYGIDAAYDVFSKSAQIKPNMLWLLSALNDGEGHTQKQICWDWGFPKTTVNTLIKELEKGGFVVQSPIPGERRELSVTLTEAGRDYANEVLKPVYEAEERLFRLYFKDKDPEFVQELFRFSGVMRRYFTTGKFEETGSET</sequence>
<protein>
    <submittedName>
        <fullName evidence="2">MarR family transcriptional regulator</fullName>
    </submittedName>
</protein>
<dbReference type="RefSeq" id="WP_308449139.1">
    <property type="nucleotide sequence ID" value="NZ_JAJEQC010000005.1"/>
</dbReference>
<organism evidence="2 3">
    <name type="scientific">Hominenteromicrobium mulieris</name>
    <dbReference type="NCBI Taxonomy" id="2885357"/>
    <lineage>
        <taxon>Bacteria</taxon>
        <taxon>Bacillati</taxon>
        <taxon>Bacillota</taxon>
        <taxon>Clostridia</taxon>
        <taxon>Eubacteriales</taxon>
        <taxon>Oscillospiraceae</taxon>
        <taxon>Hominenteromicrobium</taxon>
    </lineage>
</organism>
<gene>
    <name evidence="2" type="ORF">LKD31_06990</name>
</gene>
<dbReference type="Proteomes" id="UP001199424">
    <property type="component" value="Unassembled WGS sequence"/>
</dbReference>
<dbReference type="SMART" id="SM00347">
    <property type="entry name" value="HTH_MARR"/>
    <property type="match status" value="1"/>
</dbReference>
<dbReference type="SUPFAM" id="SSF46785">
    <property type="entry name" value="Winged helix' DNA-binding domain"/>
    <property type="match status" value="1"/>
</dbReference>
<dbReference type="GO" id="GO:0003700">
    <property type="term" value="F:DNA-binding transcription factor activity"/>
    <property type="evidence" value="ECO:0007669"/>
    <property type="project" value="InterPro"/>
</dbReference>
<dbReference type="PROSITE" id="PS50995">
    <property type="entry name" value="HTH_MARR_2"/>
    <property type="match status" value="1"/>
</dbReference>
<accession>A0AAE3AM29</accession>
<reference evidence="2" key="1">
    <citation type="submission" date="2021-10" db="EMBL/GenBank/DDBJ databases">
        <title>Anaerobic single-cell dispensing facilitates the cultivation of human gut bacteria.</title>
        <authorList>
            <person name="Afrizal A."/>
        </authorList>
    </citation>
    <scope>NUCLEOTIDE SEQUENCE</scope>
    <source>
        <strain evidence="2">CLA-AA-H250</strain>
    </source>
</reference>
<comment type="caution">
    <text evidence="2">The sequence shown here is derived from an EMBL/GenBank/DDBJ whole genome shotgun (WGS) entry which is preliminary data.</text>
</comment>
<dbReference type="EMBL" id="JAJEQC010000005">
    <property type="protein sequence ID" value="MCC2136761.1"/>
    <property type="molecule type" value="Genomic_DNA"/>
</dbReference>
<dbReference type="InterPro" id="IPR036388">
    <property type="entry name" value="WH-like_DNA-bd_sf"/>
</dbReference>
<evidence type="ECO:0000259" key="1">
    <source>
        <dbReference type="PROSITE" id="PS50995"/>
    </source>
</evidence>
<evidence type="ECO:0000313" key="3">
    <source>
        <dbReference type="Proteomes" id="UP001199424"/>
    </source>
</evidence>
<name>A0AAE3AM29_9FIRM</name>
<evidence type="ECO:0000313" key="2">
    <source>
        <dbReference type="EMBL" id="MCC2136761.1"/>
    </source>
</evidence>